<evidence type="ECO:0000313" key="3">
    <source>
        <dbReference type="Proteomes" id="UP000664480"/>
    </source>
</evidence>
<organism evidence="2 3">
    <name type="scientific">Algoriphagus pacificus</name>
    <dbReference type="NCBI Taxonomy" id="2811234"/>
    <lineage>
        <taxon>Bacteria</taxon>
        <taxon>Pseudomonadati</taxon>
        <taxon>Bacteroidota</taxon>
        <taxon>Cytophagia</taxon>
        <taxon>Cytophagales</taxon>
        <taxon>Cyclobacteriaceae</taxon>
        <taxon>Algoriphagus</taxon>
    </lineage>
</organism>
<feature type="domain" description="CoA-binding" evidence="1">
    <location>
        <begin position="8"/>
        <end position="121"/>
    </location>
</feature>
<comment type="caution">
    <text evidence="2">The sequence shown here is derived from an EMBL/GenBank/DDBJ whole genome shotgun (WGS) entry which is preliminary data.</text>
</comment>
<proteinExistence type="predicted"/>
<dbReference type="Gene3D" id="3.40.50.720">
    <property type="entry name" value="NAD(P)-binding Rossmann-like Domain"/>
    <property type="match status" value="1"/>
</dbReference>
<dbReference type="RefSeq" id="WP_206587091.1">
    <property type="nucleotide sequence ID" value="NZ_JAFKCU010000003.1"/>
</dbReference>
<keyword evidence="3" id="KW-1185">Reference proteome</keyword>
<protein>
    <submittedName>
        <fullName evidence="2">CoA-binding protein</fullName>
    </submittedName>
</protein>
<reference evidence="2 3" key="1">
    <citation type="submission" date="2021-03" db="EMBL/GenBank/DDBJ databases">
        <title>novel species isolated from a fishpond in China.</title>
        <authorList>
            <person name="Lu H."/>
            <person name="Cai Z."/>
        </authorList>
    </citation>
    <scope>NUCLEOTIDE SEQUENCE [LARGE SCALE GENOMIC DNA]</scope>
    <source>
        <strain evidence="2 3">YJ13C</strain>
    </source>
</reference>
<evidence type="ECO:0000313" key="2">
    <source>
        <dbReference type="EMBL" id="MBN7816412.1"/>
    </source>
</evidence>
<dbReference type="Proteomes" id="UP000664480">
    <property type="component" value="Unassembled WGS sequence"/>
</dbReference>
<evidence type="ECO:0000259" key="1">
    <source>
        <dbReference type="Pfam" id="PF13380"/>
    </source>
</evidence>
<dbReference type="InterPro" id="IPR003781">
    <property type="entry name" value="CoA-bd"/>
</dbReference>
<dbReference type="EMBL" id="JAFKCU010000003">
    <property type="protein sequence ID" value="MBN7816412.1"/>
    <property type="molecule type" value="Genomic_DNA"/>
</dbReference>
<dbReference type="InterPro" id="IPR036291">
    <property type="entry name" value="NAD(P)-bd_dom_sf"/>
</dbReference>
<dbReference type="SUPFAM" id="SSF51735">
    <property type="entry name" value="NAD(P)-binding Rossmann-fold domains"/>
    <property type="match status" value="1"/>
</dbReference>
<gene>
    <name evidence="2" type="ORF">J0A69_13275</name>
</gene>
<dbReference type="Pfam" id="PF13380">
    <property type="entry name" value="CoA_binding_2"/>
    <property type="match status" value="1"/>
</dbReference>
<sequence>MEAEKSNKKTLIAGATTDPSRYAFTAATFLSRMKFPFVPIGIKKGNVLGEEILPLREKPEIDDIHTITMYMNQDHQREWEDYFLSLKPQRIIFNPGAQNPSFFKEAEALGIDCLNACALVMISTGQY</sequence>
<name>A0ABS3CH42_9BACT</name>
<accession>A0ABS3CH42</accession>